<dbReference type="PANTHER" id="PTHR11046">
    <property type="entry name" value="OLIGORIBONUCLEASE, MITOCHONDRIAL"/>
    <property type="match status" value="1"/>
</dbReference>
<reference evidence="4" key="1">
    <citation type="submission" date="2019-08" db="EMBL/GenBank/DDBJ databases">
        <title>The improved chromosome-level genome for the pearl oyster Pinctada fucata martensii using PacBio sequencing and Hi-C.</title>
        <authorList>
            <person name="Zheng Z."/>
        </authorList>
    </citation>
    <scope>NUCLEOTIDE SEQUENCE</scope>
    <source>
        <strain evidence="4">ZZ-2019</strain>
        <tissue evidence="4">Adductor muscle</tissue>
    </source>
</reference>
<keyword evidence="5" id="KW-1185">Reference proteome</keyword>
<keyword evidence="1" id="KW-0540">Nuclease</keyword>
<organism evidence="4 5">
    <name type="scientific">Pinctada imbricata</name>
    <name type="common">Atlantic pearl-oyster</name>
    <name type="synonym">Pinctada martensii</name>
    <dbReference type="NCBI Taxonomy" id="66713"/>
    <lineage>
        <taxon>Eukaryota</taxon>
        <taxon>Metazoa</taxon>
        <taxon>Spiralia</taxon>
        <taxon>Lophotrochozoa</taxon>
        <taxon>Mollusca</taxon>
        <taxon>Bivalvia</taxon>
        <taxon>Autobranchia</taxon>
        <taxon>Pteriomorphia</taxon>
        <taxon>Pterioida</taxon>
        <taxon>Pterioidea</taxon>
        <taxon>Pteriidae</taxon>
        <taxon>Pinctada</taxon>
    </lineage>
</organism>
<name>A0AA88YSY0_PINIB</name>
<evidence type="ECO:0000256" key="2">
    <source>
        <dbReference type="SAM" id="Coils"/>
    </source>
</evidence>
<keyword evidence="2" id="KW-0175">Coiled coil</keyword>
<evidence type="ECO:0000313" key="4">
    <source>
        <dbReference type="EMBL" id="KAK3106421.1"/>
    </source>
</evidence>
<evidence type="ECO:0000256" key="3">
    <source>
        <dbReference type="SAM" id="MobiDB-lite"/>
    </source>
</evidence>
<dbReference type="EMBL" id="VSWD01000003">
    <property type="protein sequence ID" value="KAK3106421.1"/>
    <property type="molecule type" value="Genomic_DNA"/>
</dbReference>
<dbReference type="PANTHER" id="PTHR11046:SF25">
    <property type="match status" value="1"/>
</dbReference>
<protein>
    <submittedName>
        <fullName evidence="4">Uncharacterized protein</fullName>
    </submittedName>
</protein>
<evidence type="ECO:0000256" key="1">
    <source>
        <dbReference type="ARBA" id="ARBA00022722"/>
    </source>
</evidence>
<dbReference type="AlphaFoldDB" id="A0AA88YSY0"/>
<feature type="coiled-coil region" evidence="2">
    <location>
        <begin position="237"/>
        <end position="285"/>
    </location>
</feature>
<evidence type="ECO:0000313" key="5">
    <source>
        <dbReference type="Proteomes" id="UP001186944"/>
    </source>
</evidence>
<proteinExistence type="predicted"/>
<accession>A0AA88YSY0</accession>
<sequence>MTTAFPYIISLGFKNFLEEPVYFKSVEDVTKINIGTILELKNLKEYFGYSYSELVAWLIQLNPKSTDSEINSKEKQLKIAKLLANYKQRYTLLNKSKTAKGKQELENFLCMPFDYDQLLAPCKSRKRAKSDCTEYPDDFKTCQFDSLRKEETHVVTDTLKDLCLYWKNEAGRISSENQALIQEINREKKALKGVNALQKQLKITEKSKEFVQIKYRAENKRLRERARYWENLSSKYKNQLQKTKVQFENESKELRSIIEKVEQNLEEKNAELKNVKDEKDSLDLDSREVSFTQECKNGKYTYTASTDLCVMQLLDSHVPYEHVEKVIRSVLDLCNLKIKDSLPKKDYVAKVNTRRLALGQIHAAEVIQNADQCTLYSDETRKNGRSFGSFLVTNENKEPVLLGIRHMSSKASKTELDTLKSILEDVNQHCESLTPTNSDMDKRVEILRKIKSTMSDRAATEISFKELLNTYRSDLIKDHVDHFDNMSPEEQHLITRMFNFFCGLHLLVNIAELMNSIFKQWESCQLGSESTESGILRAVRNVSKAFAPGADNKNGASLEFTTYIKRKGAHNLQIKSFLGNRFNIVFHNGGVIYCLHDYIVSFLEDVKSEGKTSTLNWLLGSILADLNVNEYVVGLRALGIVNKFITAPLWKLLECKTTHILDMNEYYQDLVQYLEAVATNAERAQELLTGEYIPFSMEIKKDDIWVALVSQSDNDALTASLLMQICAGMCKLLKEKVKEHLEGGIFHGMDEHRDDLRSVLPHNKLPEWVFGYLDWMLKHRPNATRLANEAHIVFQVNKTGLWLRQKSNEEVEKLMDWSKKMLPTIVKKEKERIRHLNEELEKISREKEERTRDKKEKERRERERLTTSILQDGLWKTQEEMNRR</sequence>
<keyword evidence="1" id="KW-0378">Hydrolase</keyword>
<feature type="region of interest" description="Disordered" evidence="3">
    <location>
        <begin position="837"/>
        <end position="865"/>
    </location>
</feature>
<comment type="caution">
    <text evidence="4">The sequence shown here is derived from an EMBL/GenBank/DDBJ whole genome shotgun (WGS) entry which is preliminary data.</text>
</comment>
<dbReference type="InterPro" id="IPR022894">
    <property type="entry name" value="Oligoribonuclease"/>
</dbReference>
<gene>
    <name evidence="4" type="ORF">FSP39_019616</name>
</gene>
<dbReference type="GO" id="GO:0000175">
    <property type="term" value="F:3'-5'-RNA exonuclease activity"/>
    <property type="evidence" value="ECO:0007669"/>
    <property type="project" value="InterPro"/>
</dbReference>
<dbReference type="Proteomes" id="UP001186944">
    <property type="component" value="Unassembled WGS sequence"/>
</dbReference>